<organism evidence="2 3">
    <name type="scientific">Anas platyrhynchos</name>
    <name type="common">Mallard</name>
    <name type="synonym">Anas boschas</name>
    <dbReference type="NCBI Taxonomy" id="8839"/>
    <lineage>
        <taxon>Eukaryota</taxon>
        <taxon>Metazoa</taxon>
        <taxon>Chordata</taxon>
        <taxon>Craniata</taxon>
        <taxon>Vertebrata</taxon>
        <taxon>Euteleostomi</taxon>
        <taxon>Archelosauria</taxon>
        <taxon>Archosauria</taxon>
        <taxon>Dinosauria</taxon>
        <taxon>Saurischia</taxon>
        <taxon>Theropoda</taxon>
        <taxon>Coelurosauria</taxon>
        <taxon>Aves</taxon>
        <taxon>Neognathae</taxon>
        <taxon>Galloanserae</taxon>
        <taxon>Anseriformes</taxon>
        <taxon>Anatidae</taxon>
        <taxon>Anatinae</taxon>
        <taxon>Anas</taxon>
    </lineage>
</organism>
<reference evidence="3" key="1">
    <citation type="journal article" date="2013" name="Nat. Genet.">
        <title>The duck genome and transcriptome provide insight into an avian influenza virus reservoir species.</title>
        <authorList>
            <person name="Huang Y."/>
            <person name="Li Y."/>
            <person name="Burt D.W."/>
            <person name="Chen H."/>
            <person name="Zhang Y."/>
            <person name="Qian W."/>
            <person name="Kim H."/>
            <person name="Gan S."/>
            <person name="Zhao Y."/>
            <person name="Li J."/>
            <person name="Yi K."/>
            <person name="Feng H."/>
            <person name="Zhu P."/>
            <person name="Li B."/>
            <person name="Liu Q."/>
            <person name="Fairley S."/>
            <person name="Magor K.E."/>
            <person name="Du Z."/>
            <person name="Hu X."/>
            <person name="Goodman L."/>
            <person name="Tafer H."/>
            <person name="Vignal A."/>
            <person name="Lee T."/>
            <person name="Kim K.W."/>
            <person name="Sheng Z."/>
            <person name="An Y."/>
            <person name="Searle S."/>
            <person name="Herrero J."/>
            <person name="Groenen M.A."/>
            <person name="Crooijmans R.P."/>
            <person name="Faraut T."/>
            <person name="Cai Q."/>
            <person name="Webster R.G."/>
            <person name="Aldridge J.R."/>
            <person name="Warren W.C."/>
            <person name="Bartschat S."/>
            <person name="Kehr S."/>
            <person name="Marz M."/>
            <person name="Stadler P.F."/>
            <person name="Smith J."/>
            <person name="Kraus R.H."/>
            <person name="Zhao Y."/>
            <person name="Ren L."/>
            <person name="Fei J."/>
            <person name="Morisson M."/>
            <person name="Kaiser P."/>
            <person name="Griffin D.K."/>
            <person name="Rao M."/>
            <person name="Pitel F."/>
            <person name="Wang J."/>
            <person name="Li N."/>
        </authorList>
    </citation>
    <scope>NUCLEOTIDE SEQUENCE [LARGE SCALE GENOMIC DNA]</scope>
</reference>
<feature type="region of interest" description="Disordered" evidence="1">
    <location>
        <begin position="68"/>
        <end position="100"/>
    </location>
</feature>
<feature type="region of interest" description="Disordered" evidence="1">
    <location>
        <begin position="1"/>
        <end position="23"/>
    </location>
</feature>
<evidence type="ECO:0000256" key="1">
    <source>
        <dbReference type="SAM" id="MobiDB-lite"/>
    </source>
</evidence>
<proteinExistence type="predicted"/>
<dbReference type="EMBL" id="KB744629">
    <property type="protein sequence ID" value="EOA94728.1"/>
    <property type="molecule type" value="Genomic_DNA"/>
</dbReference>
<dbReference type="Proteomes" id="UP000296049">
    <property type="component" value="Unassembled WGS sequence"/>
</dbReference>
<accession>R0KNE4</accession>
<protein>
    <submittedName>
        <fullName evidence="2">Uncharacterized protein</fullName>
    </submittedName>
</protein>
<name>R0KNE4_ANAPL</name>
<evidence type="ECO:0000313" key="3">
    <source>
        <dbReference type="Proteomes" id="UP000296049"/>
    </source>
</evidence>
<gene>
    <name evidence="2" type="ORF">Anapl_14510</name>
</gene>
<dbReference type="AlphaFoldDB" id="R0KNE4"/>
<evidence type="ECO:0000313" key="2">
    <source>
        <dbReference type="EMBL" id="EOA94728.1"/>
    </source>
</evidence>
<keyword evidence="3" id="KW-1185">Reference proteome</keyword>
<sequence>MQSNLTARPATLEHHVPSTNNDSHTATKVWYCCIDSTEAAGTQKPLTPNRQKASQRSKEVLLSMQETLGSDSSCQPMPKGCSALSLPQAWQEEQPEQEPD</sequence>